<dbReference type="Pfam" id="PF01435">
    <property type="entry name" value="Peptidase_M48"/>
    <property type="match status" value="1"/>
</dbReference>
<dbReference type="EMBL" id="JAJUBB010000004">
    <property type="protein sequence ID" value="MDD1781121.1"/>
    <property type="molecule type" value="Genomic_DNA"/>
</dbReference>
<evidence type="ECO:0000256" key="7">
    <source>
        <dbReference type="SAM" id="MobiDB-lite"/>
    </source>
</evidence>
<dbReference type="Gene3D" id="3.30.2010.10">
    <property type="entry name" value="Metalloproteases ('zincins'), catalytic domain"/>
    <property type="match status" value="1"/>
</dbReference>
<feature type="domain" description="Peptidase M48" evidence="9">
    <location>
        <begin position="85"/>
        <end position="267"/>
    </location>
</feature>
<keyword evidence="11" id="KW-1185">Reference proteome</keyword>
<dbReference type="PROSITE" id="PS51257">
    <property type="entry name" value="PROKAR_LIPOPROTEIN"/>
    <property type="match status" value="1"/>
</dbReference>
<evidence type="ECO:0000259" key="9">
    <source>
        <dbReference type="Pfam" id="PF01435"/>
    </source>
</evidence>
<proteinExistence type="predicted"/>
<keyword evidence="2" id="KW-0645">Protease</keyword>
<keyword evidence="8" id="KW-0732">Signal</keyword>
<feature type="compositionally biased region" description="Polar residues" evidence="7">
    <location>
        <begin position="49"/>
        <end position="65"/>
    </location>
</feature>
<feature type="signal peptide" evidence="8">
    <location>
        <begin position="1"/>
        <end position="21"/>
    </location>
</feature>
<evidence type="ECO:0000256" key="4">
    <source>
        <dbReference type="ARBA" id="ARBA00022801"/>
    </source>
</evidence>
<reference evidence="10" key="1">
    <citation type="submission" date="2021-12" db="EMBL/GenBank/DDBJ databases">
        <title>Enterovibrio ZSDZ35 sp. nov. and Enterovibrio ZSDZ42 sp. nov., isolated from coastal seawater in Qingdao.</title>
        <authorList>
            <person name="Zhang P."/>
        </authorList>
    </citation>
    <scope>NUCLEOTIDE SEQUENCE</scope>
    <source>
        <strain evidence="10">ZSDZ35</strain>
    </source>
</reference>
<dbReference type="PANTHER" id="PTHR22726">
    <property type="entry name" value="METALLOENDOPEPTIDASE OMA1"/>
    <property type="match status" value="1"/>
</dbReference>
<organism evidence="10 11">
    <name type="scientific">Enterovibrio qingdaonensis</name>
    <dbReference type="NCBI Taxonomy" id="2899818"/>
    <lineage>
        <taxon>Bacteria</taxon>
        <taxon>Pseudomonadati</taxon>
        <taxon>Pseudomonadota</taxon>
        <taxon>Gammaproteobacteria</taxon>
        <taxon>Vibrionales</taxon>
        <taxon>Vibrionaceae</taxon>
        <taxon>Enterovibrio</taxon>
    </lineage>
</organism>
<dbReference type="SUPFAM" id="SSF48452">
    <property type="entry name" value="TPR-like"/>
    <property type="match status" value="1"/>
</dbReference>
<sequence>MLLKAFIPVATLLLLSGCGLATLTGSTYESFDGKFIEQETNKEKEIENTDSSKTANKQPQENDVSISGIRAASDKDLMRNPYAHKYLNKILDRVVIAWGKELPNPVYLSITTDRSYTASASNDTIMISLGVLADAESEDEIAFIIAHELSHILLKHNETNEYFAKQKALVSKAANVAMVTASLQDVNTTKTTTGLKVNFVTSEETAGQVGDIYRTGLTINRLSRDIISSSMSRSDEDESDLMAIDLIAKAGYSPSAYQDVMQRMASSQTFNEAQLAAKKQDFQSFVSMASEANKKISGLNTETLLYMAANEASTRLLQSFADRHNSPEEREIDLAHYVKREYRKERKRRLDERSLEKNLNSGSSIAITENYWFASEAFRAIEAGNIEQAEKLAKKAVRGKTKYHPYPRLAFYTVRLKQGNSSKALANLNLIKHWDYASIQTFNLAAQAYRSVGKPKRAKDVLDIGSKSLGVEMPFYPEYIRAYREQNNNKLATQSFNACKQISEDNIIEQCYEAAGVQRSPDERKNGSGVLGFLDSMTSLVEM</sequence>
<keyword evidence="3" id="KW-0479">Metal-binding</keyword>
<dbReference type="InterPro" id="IPR051156">
    <property type="entry name" value="Mito/Outer_Membr_Metalloprot"/>
</dbReference>
<evidence type="ECO:0000256" key="1">
    <source>
        <dbReference type="ARBA" id="ARBA00001947"/>
    </source>
</evidence>
<evidence type="ECO:0000256" key="8">
    <source>
        <dbReference type="SAM" id="SignalP"/>
    </source>
</evidence>
<protein>
    <submittedName>
        <fullName evidence="10">M48 family metalloprotease</fullName>
        <ecNumber evidence="10">3.4.24.-</ecNumber>
    </submittedName>
</protein>
<name>A0ABT5QJF5_9GAMM</name>
<dbReference type="RefSeq" id="WP_274141440.1">
    <property type="nucleotide sequence ID" value="NZ_JAJUBB010000004.1"/>
</dbReference>
<evidence type="ECO:0000256" key="6">
    <source>
        <dbReference type="ARBA" id="ARBA00023049"/>
    </source>
</evidence>
<dbReference type="InterPro" id="IPR001915">
    <property type="entry name" value="Peptidase_M48"/>
</dbReference>
<evidence type="ECO:0000256" key="3">
    <source>
        <dbReference type="ARBA" id="ARBA00022723"/>
    </source>
</evidence>
<keyword evidence="6 10" id="KW-0482">Metalloprotease</keyword>
<dbReference type="PANTHER" id="PTHR22726:SF1">
    <property type="entry name" value="METALLOENDOPEPTIDASE OMA1, MITOCHONDRIAL"/>
    <property type="match status" value="1"/>
</dbReference>
<evidence type="ECO:0000256" key="2">
    <source>
        <dbReference type="ARBA" id="ARBA00022670"/>
    </source>
</evidence>
<gene>
    <name evidence="10" type="ORF">LRP49_07875</name>
</gene>
<dbReference type="InterPro" id="IPR011990">
    <property type="entry name" value="TPR-like_helical_dom_sf"/>
</dbReference>
<comment type="caution">
    <text evidence="10">The sequence shown here is derived from an EMBL/GenBank/DDBJ whole genome shotgun (WGS) entry which is preliminary data.</text>
</comment>
<dbReference type="EC" id="3.4.24.-" evidence="10"/>
<comment type="cofactor">
    <cofactor evidence="1">
        <name>Zn(2+)</name>
        <dbReference type="ChEBI" id="CHEBI:29105"/>
    </cofactor>
</comment>
<evidence type="ECO:0000313" key="10">
    <source>
        <dbReference type="EMBL" id="MDD1781121.1"/>
    </source>
</evidence>
<keyword evidence="5" id="KW-0862">Zinc</keyword>
<dbReference type="GO" id="GO:0008237">
    <property type="term" value="F:metallopeptidase activity"/>
    <property type="evidence" value="ECO:0007669"/>
    <property type="project" value="UniProtKB-KW"/>
</dbReference>
<feature type="chain" id="PRO_5046312197" evidence="8">
    <location>
        <begin position="22"/>
        <end position="543"/>
    </location>
</feature>
<evidence type="ECO:0000313" key="11">
    <source>
        <dbReference type="Proteomes" id="UP001149821"/>
    </source>
</evidence>
<evidence type="ECO:0000256" key="5">
    <source>
        <dbReference type="ARBA" id="ARBA00022833"/>
    </source>
</evidence>
<accession>A0ABT5QJF5</accession>
<dbReference type="Proteomes" id="UP001149821">
    <property type="component" value="Unassembled WGS sequence"/>
</dbReference>
<keyword evidence="4 10" id="KW-0378">Hydrolase</keyword>
<feature type="region of interest" description="Disordered" evidence="7">
    <location>
        <begin position="39"/>
        <end position="66"/>
    </location>
</feature>